<dbReference type="STRING" id="8153.ENSHBUP00000023454"/>
<evidence type="ECO:0000256" key="5">
    <source>
        <dbReference type="SAM" id="MobiDB-lite"/>
    </source>
</evidence>
<dbReference type="SUPFAM" id="SSF52113">
    <property type="entry name" value="BRCT domain"/>
    <property type="match status" value="1"/>
</dbReference>
<dbReference type="CTD" id="80174"/>
<dbReference type="PANTHER" id="PTHR15375">
    <property type="entry name" value="ACTIVATOR OF S-PHASE KINASE-RELATED"/>
    <property type="match status" value="1"/>
</dbReference>
<evidence type="ECO:0000313" key="8">
    <source>
        <dbReference type="Proteomes" id="UP000264840"/>
    </source>
</evidence>
<keyword evidence="8" id="KW-1185">Reference proteome</keyword>
<evidence type="ECO:0000256" key="3">
    <source>
        <dbReference type="ARBA" id="ARBA00022833"/>
    </source>
</evidence>
<dbReference type="SMART" id="SM00586">
    <property type="entry name" value="ZnF_DBF"/>
    <property type="match status" value="1"/>
</dbReference>
<keyword evidence="2 4" id="KW-0863">Zinc-finger</keyword>
<feature type="compositionally biased region" description="Polar residues" evidence="5">
    <location>
        <begin position="421"/>
        <end position="431"/>
    </location>
</feature>
<dbReference type="InterPro" id="IPR006572">
    <property type="entry name" value="Znf_DBF"/>
</dbReference>
<feature type="compositionally biased region" description="Basic and acidic residues" evidence="5">
    <location>
        <begin position="285"/>
        <end position="303"/>
    </location>
</feature>
<dbReference type="OMA" id="LHRPCPW"/>
<dbReference type="Gene3D" id="6.10.250.3410">
    <property type="entry name" value="DBF zinc finger"/>
    <property type="match status" value="1"/>
</dbReference>
<evidence type="ECO:0000313" key="7">
    <source>
        <dbReference type="Ensembl" id="ENSHBUP00000023454.1"/>
    </source>
</evidence>
<feature type="region of interest" description="Disordered" evidence="5">
    <location>
        <begin position="610"/>
        <end position="674"/>
    </location>
</feature>
<organism evidence="7 8">
    <name type="scientific">Haplochromis burtoni</name>
    <name type="common">Burton's mouthbrooder</name>
    <name type="synonym">Chromis burtoni</name>
    <dbReference type="NCBI Taxonomy" id="8153"/>
    <lineage>
        <taxon>Eukaryota</taxon>
        <taxon>Metazoa</taxon>
        <taxon>Chordata</taxon>
        <taxon>Craniata</taxon>
        <taxon>Vertebrata</taxon>
        <taxon>Euteleostomi</taxon>
        <taxon>Actinopterygii</taxon>
        <taxon>Neopterygii</taxon>
        <taxon>Teleostei</taxon>
        <taxon>Neoteleostei</taxon>
        <taxon>Acanthomorphata</taxon>
        <taxon>Ovalentaria</taxon>
        <taxon>Cichlomorphae</taxon>
        <taxon>Cichliformes</taxon>
        <taxon>Cichlidae</taxon>
        <taxon>African cichlids</taxon>
        <taxon>Pseudocrenilabrinae</taxon>
        <taxon>Haplochromini</taxon>
        <taxon>Haplochromis</taxon>
    </lineage>
</organism>
<reference evidence="7" key="2">
    <citation type="submission" date="2025-09" db="UniProtKB">
        <authorList>
            <consortium name="Ensembl"/>
        </authorList>
    </citation>
    <scope>IDENTIFICATION</scope>
</reference>
<feature type="compositionally biased region" description="Polar residues" evidence="5">
    <location>
        <begin position="610"/>
        <end position="622"/>
    </location>
</feature>
<accession>A0A3Q2WMY9</accession>
<dbReference type="GO" id="GO:1901987">
    <property type="term" value="P:regulation of cell cycle phase transition"/>
    <property type="evidence" value="ECO:0007669"/>
    <property type="project" value="TreeGrafter"/>
</dbReference>
<dbReference type="FunFam" id="6.10.250.3410:FF:000001">
    <property type="entry name" value="Protein DBF4 homolog A"/>
    <property type="match status" value="1"/>
</dbReference>
<dbReference type="GeneID" id="102292166"/>
<dbReference type="InterPro" id="IPR051590">
    <property type="entry name" value="Replication_Regulatory_Kinase"/>
</dbReference>
<dbReference type="InterPro" id="IPR038545">
    <property type="entry name" value="Znf_DBF_sf"/>
</dbReference>
<proteinExistence type="predicted"/>
<name>A0A3Q2WMY9_HAPBU</name>
<dbReference type="Proteomes" id="UP000264840">
    <property type="component" value="Unplaced"/>
</dbReference>
<sequence>MSARPPVFLKKRRLQLRRLVDEAIAVGVFFASLQHRNKTQAPGACDSLYCTRIMQQQQYSKERGYGLLGKLCLGPKKLEGKTFYLDNVKKQPTVLLLESISLFGGRVESFLHKDVNFVVTGNKEGLDKKSIVSKGGASQSAQQLIKQRDNGLIKQRPGTPRPMACSSRGKALLEKAIRNNERLQGSSVLSSARSWGVKILHVDDVLRYLKHLTRESFSTKHKRAEKTGTKYQGFPAVKALALRSPYLKIEDLSRKYKPLHMQSMTFPDLYYAGRFSPFECPPPPRFEKKTEMEETKTRVKKVESSIQEKSQSKSPLSCNPSPWRPRKKDPSYCECCQQSFTNLEEHLQSNQHRTFVLDPLNYSLVDELVVDMLPEFDPNPPQQEELSRLPTPLLIHDVCELEPLSDAETEHTVQALRRRGSSLNTHLSSPTRGPLSCPGPASPSPGVQFTVPNPGTQPTGAQSFNHVTDCQLPDMHPQALSPVMPVLKPEVEAQDSVNQLPEIQRLSPCPLSDPFSLPPVLSPQVPYSYIINPQSPYSDPPVLSPQPYITEEPVEGSTEDGVFTFASAFRDFLSTPPLTSGAVTNAGRAKTDNVVEFAGLVCSNRDLECTTRSSGRSRSLPRQSEIAVNSKKRSRSASPECSNSKRMRTTKTGNSDSWTGQNIKPPKPQSDNTAKSECALLLDKLRYEISQSCLSSTVSSTFTTVDMFGLKQTCSTFCFLSAQNLAQSSVKMDPVATQPVDFHTDKCHSGISSQESQRSVSHSTSICIEPGLIPDLAKLSPSSSESDWDCDLLSQLGPTSATPLASTEQNCELDKELLHRPCPWMHDTSYESHLHTVLKPSTPSASMCGEERDPFSRTVVQIVEVQH</sequence>
<dbReference type="OrthoDB" id="21380at2759"/>
<evidence type="ECO:0000256" key="1">
    <source>
        <dbReference type="ARBA" id="ARBA00022723"/>
    </source>
</evidence>
<dbReference type="GO" id="GO:0008270">
    <property type="term" value="F:zinc ion binding"/>
    <property type="evidence" value="ECO:0007669"/>
    <property type="project" value="UniProtKB-KW"/>
</dbReference>
<keyword evidence="1" id="KW-0479">Metal-binding</keyword>
<keyword evidence="3" id="KW-0862">Zinc</keyword>
<evidence type="ECO:0000259" key="6">
    <source>
        <dbReference type="PROSITE" id="PS51265"/>
    </source>
</evidence>
<feature type="compositionally biased region" description="Polar residues" evidence="5">
    <location>
        <begin position="636"/>
        <end position="662"/>
    </location>
</feature>
<dbReference type="PROSITE" id="PS51265">
    <property type="entry name" value="ZF_DBF4"/>
    <property type="match status" value="1"/>
</dbReference>
<dbReference type="GeneTree" id="ENSGT00530000063909"/>
<dbReference type="Pfam" id="PF07535">
    <property type="entry name" value="zf-DBF"/>
    <property type="match status" value="1"/>
</dbReference>
<feature type="domain" description="DBF4-type" evidence="6">
    <location>
        <begin position="326"/>
        <end position="375"/>
    </location>
</feature>
<feature type="compositionally biased region" description="Low complexity" evidence="5">
    <location>
        <begin position="304"/>
        <end position="314"/>
    </location>
</feature>
<dbReference type="PANTHER" id="PTHR15375:SF24">
    <property type="entry name" value="PROTEIN DBF4 HOMOLOG B"/>
    <property type="match status" value="1"/>
</dbReference>
<dbReference type="AlphaFoldDB" id="A0A3Q2WMY9"/>
<dbReference type="Ensembl" id="ENSHBUT00000011058.1">
    <property type="protein sequence ID" value="ENSHBUP00000023454.1"/>
    <property type="gene ID" value="ENSHBUG00000004274.1"/>
</dbReference>
<dbReference type="GO" id="GO:0010571">
    <property type="term" value="P:positive regulation of nuclear cell cycle DNA replication"/>
    <property type="evidence" value="ECO:0007669"/>
    <property type="project" value="TreeGrafter"/>
</dbReference>
<protein>
    <submittedName>
        <fullName evidence="7">Uncharacterized LOC102292166</fullName>
    </submittedName>
</protein>
<feature type="region of interest" description="Disordered" evidence="5">
    <location>
        <begin position="282"/>
        <end position="329"/>
    </location>
</feature>
<dbReference type="InterPro" id="IPR036420">
    <property type="entry name" value="BRCT_dom_sf"/>
</dbReference>
<reference evidence="7" key="1">
    <citation type="submission" date="2025-08" db="UniProtKB">
        <authorList>
            <consortium name="Ensembl"/>
        </authorList>
    </citation>
    <scope>IDENTIFICATION</scope>
</reference>
<evidence type="ECO:0000256" key="4">
    <source>
        <dbReference type="PROSITE-ProRule" id="PRU00600"/>
    </source>
</evidence>
<dbReference type="GO" id="GO:0003676">
    <property type="term" value="F:nucleic acid binding"/>
    <property type="evidence" value="ECO:0007669"/>
    <property type="project" value="InterPro"/>
</dbReference>
<dbReference type="RefSeq" id="XP_005928257.1">
    <property type="nucleotide sequence ID" value="XM_005928195.3"/>
</dbReference>
<evidence type="ECO:0000256" key="2">
    <source>
        <dbReference type="ARBA" id="ARBA00022771"/>
    </source>
</evidence>
<dbReference type="GO" id="GO:0031431">
    <property type="term" value="C:Dbf4-dependent protein kinase complex"/>
    <property type="evidence" value="ECO:0007669"/>
    <property type="project" value="TreeGrafter"/>
</dbReference>
<dbReference type="GO" id="GO:0043539">
    <property type="term" value="F:protein serine/threonine kinase activator activity"/>
    <property type="evidence" value="ECO:0007669"/>
    <property type="project" value="TreeGrafter"/>
</dbReference>
<feature type="region of interest" description="Disordered" evidence="5">
    <location>
        <begin position="416"/>
        <end position="447"/>
    </location>
</feature>